<proteinExistence type="predicted"/>
<name>A0A8X6V746_TRICX</name>
<keyword evidence="2" id="KW-1185">Reference proteome</keyword>
<evidence type="ECO:0000313" key="1">
    <source>
        <dbReference type="EMBL" id="GFX97382.1"/>
    </source>
</evidence>
<gene>
    <name evidence="1" type="ORF">TNCV_1077531</name>
</gene>
<evidence type="ECO:0000313" key="2">
    <source>
        <dbReference type="Proteomes" id="UP000887159"/>
    </source>
</evidence>
<dbReference type="Proteomes" id="UP000887159">
    <property type="component" value="Unassembled WGS sequence"/>
</dbReference>
<dbReference type="AlphaFoldDB" id="A0A8X6V746"/>
<organism evidence="1 2">
    <name type="scientific">Trichonephila clavipes</name>
    <name type="common">Golden silk orbweaver</name>
    <name type="synonym">Nephila clavipes</name>
    <dbReference type="NCBI Taxonomy" id="2585209"/>
    <lineage>
        <taxon>Eukaryota</taxon>
        <taxon>Metazoa</taxon>
        <taxon>Ecdysozoa</taxon>
        <taxon>Arthropoda</taxon>
        <taxon>Chelicerata</taxon>
        <taxon>Arachnida</taxon>
        <taxon>Araneae</taxon>
        <taxon>Araneomorphae</taxon>
        <taxon>Entelegynae</taxon>
        <taxon>Araneoidea</taxon>
        <taxon>Nephilidae</taxon>
        <taxon>Trichonephila</taxon>
    </lineage>
</organism>
<sequence>MPRRRIPAHYEQLSEKSYHWIERGRLGKSQNCSSYGSKRPLEDSGKNGWTMADFSVMMVVVDLGPRQIRRTD</sequence>
<protein>
    <submittedName>
        <fullName evidence="1">Uncharacterized protein</fullName>
    </submittedName>
</protein>
<accession>A0A8X6V746</accession>
<comment type="caution">
    <text evidence="1">The sequence shown here is derived from an EMBL/GenBank/DDBJ whole genome shotgun (WGS) entry which is preliminary data.</text>
</comment>
<dbReference type="EMBL" id="BMAU01021197">
    <property type="protein sequence ID" value="GFX97382.1"/>
    <property type="molecule type" value="Genomic_DNA"/>
</dbReference>
<reference evidence="1" key="1">
    <citation type="submission" date="2020-08" db="EMBL/GenBank/DDBJ databases">
        <title>Multicomponent nature underlies the extraordinary mechanical properties of spider dragline silk.</title>
        <authorList>
            <person name="Kono N."/>
            <person name="Nakamura H."/>
            <person name="Mori M."/>
            <person name="Yoshida Y."/>
            <person name="Ohtoshi R."/>
            <person name="Malay A.D."/>
            <person name="Moran D.A.P."/>
            <person name="Tomita M."/>
            <person name="Numata K."/>
            <person name="Arakawa K."/>
        </authorList>
    </citation>
    <scope>NUCLEOTIDE SEQUENCE</scope>
</reference>